<dbReference type="Pfam" id="PF04408">
    <property type="entry name" value="WHD_HA2"/>
    <property type="match status" value="1"/>
</dbReference>
<dbReference type="InterPro" id="IPR014001">
    <property type="entry name" value="Helicase_ATP-bd"/>
</dbReference>
<dbReference type="AlphaFoldDB" id="A0A1I4FKE2"/>
<dbReference type="InterPro" id="IPR011545">
    <property type="entry name" value="DEAD/DEAH_box_helicase_dom"/>
</dbReference>
<dbReference type="Proteomes" id="UP000199533">
    <property type="component" value="Unassembled WGS sequence"/>
</dbReference>
<dbReference type="Gene3D" id="3.40.50.300">
    <property type="entry name" value="P-loop containing nucleotide triphosphate hydrolases"/>
    <property type="match status" value="2"/>
</dbReference>
<dbReference type="GO" id="GO:0005524">
    <property type="term" value="F:ATP binding"/>
    <property type="evidence" value="ECO:0007669"/>
    <property type="project" value="UniProtKB-KW"/>
</dbReference>
<dbReference type="PROSITE" id="PS51194">
    <property type="entry name" value="HELICASE_CTER"/>
    <property type="match status" value="1"/>
</dbReference>
<evidence type="ECO:0000313" key="8">
    <source>
        <dbReference type="Proteomes" id="UP000199533"/>
    </source>
</evidence>
<evidence type="ECO:0000313" key="7">
    <source>
        <dbReference type="EMBL" id="SFL18398.1"/>
    </source>
</evidence>
<dbReference type="Pfam" id="PF00271">
    <property type="entry name" value="Helicase_C"/>
    <property type="match status" value="1"/>
</dbReference>
<dbReference type="InterPro" id="IPR003593">
    <property type="entry name" value="AAA+_ATPase"/>
</dbReference>
<keyword evidence="4" id="KW-0067">ATP-binding</keyword>
<dbReference type="Pfam" id="PF21010">
    <property type="entry name" value="HA2_C"/>
    <property type="match status" value="1"/>
</dbReference>
<accession>A0A1I4FKE2</accession>
<reference evidence="8" key="1">
    <citation type="submission" date="2016-10" db="EMBL/GenBank/DDBJ databases">
        <authorList>
            <person name="Varghese N."/>
            <person name="Submissions S."/>
        </authorList>
    </citation>
    <scope>NUCLEOTIDE SEQUENCE [LARGE SCALE GENOMIC DNA]</scope>
    <source>
        <strain evidence="8">Nm69</strain>
    </source>
</reference>
<dbReference type="GO" id="GO:0003724">
    <property type="term" value="F:RNA helicase activity"/>
    <property type="evidence" value="ECO:0007669"/>
    <property type="project" value="InterPro"/>
</dbReference>
<dbReference type="SUPFAM" id="SSF52540">
    <property type="entry name" value="P-loop containing nucleoside triphosphate hydrolases"/>
    <property type="match status" value="1"/>
</dbReference>
<keyword evidence="8" id="KW-1185">Reference proteome</keyword>
<evidence type="ECO:0000259" key="6">
    <source>
        <dbReference type="PROSITE" id="PS51194"/>
    </source>
</evidence>
<evidence type="ECO:0000256" key="4">
    <source>
        <dbReference type="ARBA" id="ARBA00022840"/>
    </source>
</evidence>
<dbReference type="SMART" id="SM00490">
    <property type="entry name" value="HELICc"/>
    <property type="match status" value="1"/>
</dbReference>
<evidence type="ECO:0000256" key="1">
    <source>
        <dbReference type="ARBA" id="ARBA00022741"/>
    </source>
</evidence>
<dbReference type="InterPro" id="IPR010222">
    <property type="entry name" value="RNA_helicase_HrpA"/>
</dbReference>
<keyword evidence="2" id="KW-0378">Hydrolase</keyword>
<dbReference type="InterPro" id="IPR011709">
    <property type="entry name" value="DEAD-box_helicase_OB_fold"/>
</dbReference>
<protein>
    <submittedName>
        <fullName evidence="7">ATP-dependent helicase HrpA</fullName>
    </submittedName>
</protein>
<dbReference type="InterPro" id="IPR007502">
    <property type="entry name" value="Helicase-assoc_dom"/>
</dbReference>
<evidence type="ECO:0000256" key="2">
    <source>
        <dbReference type="ARBA" id="ARBA00022801"/>
    </source>
</evidence>
<dbReference type="Pfam" id="PF00270">
    <property type="entry name" value="DEAD"/>
    <property type="match status" value="1"/>
</dbReference>
<dbReference type="PANTHER" id="PTHR18934:SF99">
    <property type="entry name" value="ATP-DEPENDENT RNA HELICASE DHX37-RELATED"/>
    <property type="match status" value="1"/>
</dbReference>
<dbReference type="Pfam" id="PF11898">
    <property type="entry name" value="DUF3418"/>
    <property type="match status" value="1"/>
</dbReference>
<dbReference type="RefSeq" id="WP_090702513.1">
    <property type="nucleotide sequence ID" value="NZ_FOSP01000039.1"/>
</dbReference>
<dbReference type="InterPro" id="IPR001650">
    <property type="entry name" value="Helicase_C-like"/>
</dbReference>
<dbReference type="EMBL" id="FOSP01000039">
    <property type="protein sequence ID" value="SFL18398.1"/>
    <property type="molecule type" value="Genomic_DNA"/>
</dbReference>
<dbReference type="InterPro" id="IPR048333">
    <property type="entry name" value="HA2_WH"/>
</dbReference>
<name>A0A1I4FKE2_9PROT</name>
<feature type="domain" description="Helicase ATP-binding" evidence="5">
    <location>
        <begin position="35"/>
        <end position="198"/>
    </location>
</feature>
<evidence type="ECO:0000256" key="3">
    <source>
        <dbReference type="ARBA" id="ARBA00022806"/>
    </source>
</evidence>
<gene>
    <name evidence="7" type="ORF">SAMN05216302_10395</name>
</gene>
<dbReference type="InterPro" id="IPR027417">
    <property type="entry name" value="P-loop_NTPase"/>
</dbReference>
<feature type="domain" description="Helicase C-terminal" evidence="6">
    <location>
        <begin position="219"/>
        <end position="398"/>
    </location>
</feature>
<dbReference type="PANTHER" id="PTHR18934">
    <property type="entry name" value="ATP-DEPENDENT RNA HELICASE"/>
    <property type="match status" value="1"/>
</dbReference>
<evidence type="ECO:0000259" key="5">
    <source>
        <dbReference type="PROSITE" id="PS51192"/>
    </source>
</evidence>
<dbReference type="SMART" id="SM00487">
    <property type="entry name" value="DEXDc"/>
    <property type="match status" value="1"/>
</dbReference>
<dbReference type="OrthoDB" id="9805617at2"/>
<dbReference type="STRING" id="52441.SAMN05216302_10395"/>
<dbReference type="CDD" id="cd18791">
    <property type="entry name" value="SF2_C_RHA"/>
    <property type="match status" value="1"/>
</dbReference>
<dbReference type="SMART" id="SM00847">
    <property type="entry name" value="HA2"/>
    <property type="match status" value="1"/>
</dbReference>
<dbReference type="FunFam" id="1.20.120.1080:FF:000005">
    <property type="entry name" value="ATP-dependent helicase HrpA"/>
    <property type="match status" value="1"/>
</dbReference>
<sequence length="1257" mass="144764">MKNVLPDIIARRLAQLPKPCYADELPVTARREEIKRAIAGHQVVIVCGETGSGKTTQLPKICLELERGVRGMIGHTQPRRIAARSVATRIASELGSSLGQAVGYKVRFSDKVSPDSYIKLMTDGILLAESQNDPELRAYDTIIIDEAHERSLNIDFLLGYISQLLPSRPDLKLLVTSATIDAARFSRHFNNAPVVEVSGRTYPVEIRYQPVVADEEDLDMQQKILNAVDDIMQMGRTGDILVFLPGEREIRETAESLRKHHFDSEQNGFVGVEILPLFARLSFSDQDRVFKAGQARRIILATNVAETSLTVPGIRYVIDTGWARINRYSYRNKVEQLQTERISRASANQRAGRCGRIASGICFRLYSEEDFHARSEYTDPEILRSSLAAVILRMKSLKIGDVESFPFLEPPSARMISDGYQLLTELGGVDEDKQLTRLGWQLARFPIDPRIARMVLAARQENCLHEVLIIASALSLQDPRDRPFEQQDAADQAHRRFLDERSDFMGFLKLWDFFDTLLKHKKSNRKMIAQCRDYFLSYRRLREWREIHNQLHVLVKEFGFRPNKVPATYDEIHRALLAGLLGNIGFKIEKEGEYLGARGIKFSIFPGSALKKGKAKAKWAVCAELVETSKLYGRCVARIDPVWLEKIAGSLCKRQYFDPHWQKKRSEVIAYERVTLYGLPIVTKRSVHYGRINPEASREIFIRSALVTGEYVTKAKFFSHNQQLVKEIEELEHKTRRQDVLVDDQEIFAFYDARIPQNIFNGAGFEKWRKQTEQENPELLYLDRALLRRHQEDATEAQFPEQFVLSDGSIFPLRYRFDPGHVLDGVTVTVPLPVLNRLDARQFDYLVPGLIREKVTWYFKALPKQIRRMLVPLPGSVTEFLQWQSVSARDIALQDAMSRFILRKTTLVIPVDTWESKDVPLHLLMNFRIVEAAGEELAMSRDLSALQEKFGSAAQSTFRQLSLDDKKADIERDDIKCWDFGDLPAEMTFTRNGRQLIGYPALVDEKDHVAIRLFDTRVAADYAMRAGICRLMYFEFRERMKQFDKSIPGFRQAALQLTTCINPGDLKQDLLNTIIDRAFVSEDPLPRTEAAFAAQIHKARERLPQVIENYTQVLGEIGAAYHAVMQYQSSMKQISQRLKIELGEQLKHLIYPGFISETFWERLKHFPRYLKGMRVRLEKCSGNLLRDEQHAAEIKILWLRYEQCREKHQKLGINDPNLTEFRWQIEELRISLFSQELKTPQPVSVKRLEKVWEKVRK</sequence>
<dbReference type="GO" id="GO:0003723">
    <property type="term" value="F:RNA binding"/>
    <property type="evidence" value="ECO:0007669"/>
    <property type="project" value="TreeGrafter"/>
</dbReference>
<dbReference type="InterPro" id="IPR024590">
    <property type="entry name" value="HrpA_C"/>
</dbReference>
<dbReference type="Gene3D" id="1.20.120.1080">
    <property type="match status" value="1"/>
</dbReference>
<proteinExistence type="predicted"/>
<dbReference type="CDD" id="cd17989">
    <property type="entry name" value="DEXHc_HrpA"/>
    <property type="match status" value="1"/>
</dbReference>
<dbReference type="NCBIfam" id="TIGR01967">
    <property type="entry name" value="DEAH_box_HrpA"/>
    <property type="match status" value="1"/>
</dbReference>
<dbReference type="Pfam" id="PF07717">
    <property type="entry name" value="OB_NTP_bind"/>
    <property type="match status" value="1"/>
</dbReference>
<keyword evidence="3 7" id="KW-0347">Helicase</keyword>
<dbReference type="PROSITE" id="PS51192">
    <property type="entry name" value="HELICASE_ATP_BIND_1"/>
    <property type="match status" value="1"/>
</dbReference>
<dbReference type="GO" id="GO:0016787">
    <property type="term" value="F:hydrolase activity"/>
    <property type="evidence" value="ECO:0007669"/>
    <property type="project" value="UniProtKB-KW"/>
</dbReference>
<keyword evidence="1" id="KW-0547">Nucleotide-binding</keyword>
<dbReference type="SMART" id="SM00382">
    <property type="entry name" value="AAA"/>
    <property type="match status" value="1"/>
</dbReference>
<dbReference type="NCBIfam" id="NF008348">
    <property type="entry name" value="PRK11131.1"/>
    <property type="match status" value="1"/>
</dbReference>
<organism evidence="7 8">
    <name type="scientific">Nitrosomonas aestuarii</name>
    <dbReference type="NCBI Taxonomy" id="52441"/>
    <lineage>
        <taxon>Bacteria</taxon>
        <taxon>Pseudomonadati</taxon>
        <taxon>Pseudomonadota</taxon>
        <taxon>Betaproteobacteria</taxon>
        <taxon>Nitrosomonadales</taxon>
        <taxon>Nitrosomonadaceae</taxon>
        <taxon>Nitrosomonas</taxon>
    </lineage>
</organism>